<evidence type="ECO:0000256" key="1">
    <source>
        <dbReference type="SAM" id="MobiDB-lite"/>
    </source>
</evidence>
<accession>A0A834SPP2</accession>
<evidence type="ECO:0000313" key="3">
    <source>
        <dbReference type="Proteomes" id="UP000634136"/>
    </source>
</evidence>
<protein>
    <submittedName>
        <fullName evidence="2">Uncharacterized protein</fullName>
    </submittedName>
</protein>
<reference evidence="2" key="1">
    <citation type="submission" date="2020-09" db="EMBL/GenBank/DDBJ databases">
        <title>Genome-Enabled Discovery of Anthraquinone Biosynthesis in Senna tora.</title>
        <authorList>
            <person name="Kang S.-H."/>
            <person name="Pandey R.P."/>
            <person name="Lee C.-M."/>
            <person name="Sim J.-S."/>
            <person name="Jeong J.-T."/>
            <person name="Choi B.-S."/>
            <person name="Jung M."/>
            <person name="Ginzburg D."/>
            <person name="Zhao K."/>
            <person name="Won S.Y."/>
            <person name="Oh T.-J."/>
            <person name="Yu Y."/>
            <person name="Kim N.-H."/>
            <person name="Lee O.R."/>
            <person name="Lee T.-H."/>
            <person name="Bashyal P."/>
            <person name="Kim T.-S."/>
            <person name="Lee W.-H."/>
            <person name="Kawkins C."/>
            <person name="Kim C.-K."/>
            <person name="Kim J.S."/>
            <person name="Ahn B.O."/>
            <person name="Rhee S.Y."/>
            <person name="Sohng J.K."/>
        </authorList>
    </citation>
    <scope>NUCLEOTIDE SEQUENCE</scope>
    <source>
        <tissue evidence="2">Leaf</tissue>
    </source>
</reference>
<feature type="compositionally biased region" description="Polar residues" evidence="1">
    <location>
        <begin position="86"/>
        <end position="99"/>
    </location>
</feature>
<feature type="region of interest" description="Disordered" evidence="1">
    <location>
        <begin position="38"/>
        <end position="99"/>
    </location>
</feature>
<keyword evidence="3" id="KW-1185">Reference proteome</keyword>
<gene>
    <name evidence="2" type="ORF">G2W53_039563</name>
</gene>
<sequence>MTVGESGRQSKLEKREERQACVCSGLRDCVNERGKLVKSRDIPSEGSPQRIKQGMPTKTKVPKTIDPHAPTALQNASPMAQPHPTAIQTHGVSTRANAT</sequence>
<dbReference type="EMBL" id="JAAIUW010000012">
    <property type="protein sequence ID" value="KAF7807402.1"/>
    <property type="molecule type" value="Genomic_DNA"/>
</dbReference>
<evidence type="ECO:0000313" key="2">
    <source>
        <dbReference type="EMBL" id="KAF7807402.1"/>
    </source>
</evidence>
<dbReference type="Proteomes" id="UP000634136">
    <property type="component" value="Unassembled WGS sequence"/>
</dbReference>
<dbReference type="AlphaFoldDB" id="A0A834SPP2"/>
<proteinExistence type="predicted"/>
<organism evidence="2 3">
    <name type="scientific">Senna tora</name>
    <dbReference type="NCBI Taxonomy" id="362788"/>
    <lineage>
        <taxon>Eukaryota</taxon>
        <taxon>Viridiplantae</taxon>
        <taxon>Streptophyta</taxon>
        <taxon>Embryophyta</taxon>
        <taxon>Tracheophyta</taxon>
        <taxon>Spermatophyta</taxon>
        <taxon>Magnoliopsida</taxon>
        <taxon>eudicotyledons</taxon>
        <taxon>Gunneridae</taxon>
        <taxon>Pentapetalae</taxon>
        <taxon>rosids</taxon>
        <taxon>fabids</taxon>
        <taxon>Fabales</taxon>
        <taxon>Fabaceae</taxon>
        <taxon>Caesalpinioideae</taxon>
        <taxon>Cassia clade</taxon>
        <taxon>Senna</taxon>
    </lineage>
</organism>
<name>A0A834SPP2_9FABA</name>
<comment type="caution">
    <text evidence="2">The sequence shown here is derived from an EMBL/GenBank/DDBJ whole genome shotgun (WGS) entry which is preliminary data.</text>
</comment>